<dbReference type="EMBL" id="CH940649">
    <property type="protein sequence ID" value="KRF81322.1"/>
    <property type="molecule type" value="Genomic_DNA"/>
</dbReference>
<dbReference type="AlphaFoldDB" id="A0A0Q9W9F1"/>
<dbReference type="PROSITE" id="PS00284">
    <property type="entry name" value="SERPIN"/>
    <property type="match status" value="1"/>
</dbReference>
<dbReference type="Proteomes" id="UP000008792">
    <property type="component" value="Unassembled WGS sequence"/>
</dbReference>
<dbReference type="InterPro" id="IPR042185">
    <property type="entry name" value="Serpin_sf_2"/>
</dbReference>
<organism evidence="7 8">
    <name type="scientific">Drosophila virilis</name>
    <name type="common">Fruit fly</name>
    <dbReference type="NCBI Taxonomy" id="7244"/>
    <lineage>
        <taxon>Eukaryota</taxon>
        <taxon>Metazoa</taxon>
        <taxon>Ecdysozoa</taxon>
        <taxon>Arthropoda</taxon>
        <taxon>Hexapoda</taxon>
        <taxon>Insecta</taxon>
        <taxon>Pterygota</taxon>
        <taxon>Neoptera</taxon>
        <taxon>Endopterygota</taxon>
        <taxon>Diptera</taxon>
        <taxon>Brachycera</taxon>
        <taxon>Muscomorpha</taxon>
        <taxon>Ephydroidea</taxon>
        <taxon>Drosophilidae</taxon>
        <taxon>Drosophila</taxon>
    </lineage>
</organism>
<accession>A0A0Q9W9F1</accession>
<keyword evidence="2" id="KW-0646">Protease inhibitor</keyword>
<evidence type="ECO:0000313" key="7">
    <source>
        <dbReference type="EMBL" id="KRF81322.1"/>
    </source>
</evidence>
<gene>
    <name evidence="7" type="primary">Dvir\GJ10820</name>
    <name evidence="7" type="ORF">Dvir_GJ10820</name>
</gene>
<dbReference type="InterPro" id="IPR023795">
    <property type="entry name" value="Serpin_CS"/>
</dbReference>
<protein>
    <recommendedName>
        <fullName evidence="6">Serpin domain-containing protein</fullName>
    </recommendedName>
</protein>
<dbReference type="InterPro" id="IPR042178">
    <property type="entry name" value="Serpin_sf_1"/>
</dbReference>
<feature type="chain" id="PRO_5006386588" description="Serpin domain-containing protein" evidence="5">
    <location>
        <begin position="25"/>
        <end position="381"/>
    </location>
</feature>
<dbReference type="SMART" id="SM00093">
    <property type="entry name" value="SERPIN"/>
    <property type="match status" value="1"/>
</dbReference>
<dbReference type="InterPro" id="IPR023796">
    <property type="entry name" value="Serpin_dom"/>
</dbReference>
<dbReference type="PANTHER" id="PTHR11461:SF211">
    <property type="entry name" value="GH10112P-RELATED"/>
    <property type="match status" value="1"/>
</dbReference>
<dbReference type="GO" id="GO:0005615">
    <property type="term" value="C:extracellular space"/>
    <property type="evidence" value="ECO:0007669"/>
    <property type="project" value="InterPro"/>
</dbReference>
<feature type="signal peptide" evidence="5">
    <location>
        <begin position="1"/>
        <end position="24"/>
    </location>
</feature>
<reference evidence="7 8" key="1">
    <citation type="journal article" date="2007" name="Nature">
        <title>Evolution of genes and genomes on the Drosophila phylogeny.</title>
        <authorList>
            <consortium name="Drosophila 12 Genomes Consortium"/>
            <person name="Clark A.G."/>
            <person name="Eisen M.B."/>
            <person name="Smith D.R."/>
            <person name="Bergman C.M."/>
            <person name="Oliver B."/>
            <person name="Markow T.A."/>
            <person name="Kaufman T.C."/>
            <person name="Kellis M."/>
            <person name="Gelbart W."/>
            <person name="Iyer V.N."/>
            <person name="Pollard D.A."/>
            <person name="Sackton T.B."/>
            <person name="Larracuente A.M."/>
            <person name="Singh N.D."/>
            <person name="Abad J.P."/>
            <person name="Abt D.N."/>
            <person name="Adryan B."/>
            <person name="Aguade M."/>
            <person name="Akashi H."/>
            <person name="Anderson W.W."/>
            <person name="Aquadro C.F."/>
            <person name="Ardell D.H."/>
            <person name="Arguello R."/>
            <person name="Artieri C.G."/>
            <person name="Barbash D.A."/>
            <person name="Barker D."/>
            <person name="Barsanti P."/>
            <person name="Batterham P."/>
            <person name="Batzoglou S."/>
            <person name="Begun D."/>
            <person name="Bhutkar A."/>
            <person name="Blanco E."/>
            <person name="Bosak S.A."/>
            <person name="Bradley R.K."/>
            <person name="Brand A.D."/>
            <person name="Brent M.R."/>
            <person name="Brooks A.N."/>
            <person name="Brown R.H."/>
            <person name="Butlin R.K."/>
            <person name="Caggese C."/>
            <person name="Calvi B.R."/>
            <person name="Bernardo de Carvalho A."/>
            <person name="Caspi A."/>
            <person name="Castrezana S."/>
            <person name="Celniker S.E."/>
            <person name="Chang J.L."/>
            <person name="Chapple C."/>
            <person name="Chatterji S."/>
            <person name="Chinwalla A."/>
            <person name="Civetta A."/>
            <person name="Clifton S.W."/>
            <person name="Comeron J.M."/>
            <person name="Costello J.C."/>
            <person name="Coyne J.A."/>
            <person name="Daub J."/>
            <person name="David R.G."/>
            <person name="Delcher A.L."/>
            <person name="Delehaunty K."/>
            <person name="Do C.B."/>
            <person name="Ebling H."/>
            <person name="Edwards K."/>
            <person name="Eickbush T."/>
            <person name="Evans J.D."/>
            <person name="Filipski A."/>
            <person name="Findeiss S."/>
            <person name="Freyhult E."/>
            <person name="Fulton L."/>
            <person name="Fulton R."/>
            <person name="Garcia A.C."/>
            <person name="Gardiner A."/>
            <person name="Garfield D.A."/>
            <person name="Garvin B.E."/>
            <person name="Gibson G."/>
            <person name="Gilbert D."/>
            <person name="Gnerre S."/>
            <person name="Godfrey J."/>
            <person name="Good R."/>
            <person name="Gotea V."/>
            <person name="Gravely B."/>
            <person name="Greenberg A.J."/>
            <person name="Griffiths-Jones S."/>
            <person name="Gross S."/>
            <person name="Guigo R."/>
            <person name="Gustafson E.A."/>
            <person name="Haerty W."/>
            <person name="Hahn M.W."/>
            <person name="Halligan D.L."/>
            <person name="Halpern A.L."/>
            <person name="Halter G.M."/>
            <person name="Han M.V."/>
            <person name="Heger A."/>
            <person name="Hillier L."/>
            <person name="Hinrichs A.S."/>
            <person name="Holmes I."/>
            <person name="Hoskins R.A."/>
            <person name="Hubisz M.J."/>
            <person name="Hultmark D."/>
            <person name="Huntley M.A."/>
            <person name="Jaffe D.B."/>
            <person name="Jagadeeshan S."/>
            <person name="Jeck W.R."/>
            <person name="Johnson J."/>
            <person name="Jones C.D."/>
            <person name="Jordan W.C."/>
            <person name="Karpen G.H."/>
            <person name="Kataoka E."/>
            <person name="Keightley P.D."/>
            <person name="Kheradpour P."/>
            <person name="Kirkness E.F."/>
            <person name="Koerich L.B."/>
            <person name="Kristiansen K."/>
            <person name="Kudrna D."/>
            <person name="Kulathinal R.J."/>
            <person name="Kumar S."/>
            <person name="Kwok R."/>
            <person name="Lander E."/>
            <person name="Langley C.H."/>
            <person name="Lapoint R."/>
            <person name="Lazzaro B.P."/>
            <person name="Lee S.J."/>
            <person name="Levesque L."/>
            <person name="Li R."/>
            <person name="Lin C.F."/>
            <person name="Lin M.F."/>
            <person name="Lindblad-Toh K."/>
            <person name="Llopart A."/>
            <person name="Long M."/>
            <person name="Low L."/>
            <person name="Lozovsky E."/>
            <person name="Lu J."/>
            <person name="Luo M."/>
            <person name="Machado C.A."/>
            <person name="Makalowski W."/>
            <person name="Marzo M."/>
            <person name="Matsuda M."/>
            <person name="Matzkin L."/>
            <person name="McAllister B."/>
            <person name="McBride C.S."/>
            <person name="McKernan B."/>
            <person name="McKernan K."/>
            <person name="Mendez-Lago M."/>
            <person name="Minx P."/>
            <person name="Mollenhauer M.U."/>
            <person name="Montooth K."/>
            <person name="Mount S.M."/>
            <person name="Mu X."/>
            <person name="Myers E."/>
            <person name="Negre B."/>
            <person name="Newfeld S."/>
            <person name="Nielsen R."/>
            <person name="Noor M.A."/>
            <person name="O'Grady P."/>
            <person name="Pachter L."/>
            <person name="Papaceit M."/>
            <person name="Parisi M.J."/>
            <person name="Parisi M."/>
            <person name="Parts L."/>
            <person name="Pedersen J.S."/>
            <person name="Pesole G."/>
            <person name="Phillippy A.M."/>
            <person name="Ponting C.P."/>
            <person name="Pop M."/>
            <person name="Porcelli D."/>
            <person name="Powell J.R."/>
            <person name="Prohaska S."/>
            <person name="Pruitt K."/>
            <person name="Puig M."/>
            <person name="Quesneville H."/>
            <person name="Ram K.R."/>
            <person name="Rand D."/>
            <person name="Rasmussen M.D."/>
            <person name="Reed L.K."/>
            <person name="Reenan R."/>
            <person name="Reily A."/>
            <person name="Remington K.A."/>
            <person name="Rieger T.T."/>
            <person name="Ritchie M.G."/>
            <person name="Robin C."/>
            <person name="Rogers Y.H."/>
            <person name="Rohde C."/>
            <person name="Rozas J."/>
            <person name="Rubenfield M.J."/>
            <person name="Ruiz A."/>
            <person name="Russo S."/>
            <person name="Salzberg S.L."/>
            <person name="Sanchez-Gracia A."/>
            <person name="Saranga D.J."/>
            <person name="Sato H."/>
            <person name="Schaeffer S.W."/>
            <person name="Schatz M.C."/>
            <person name="Schlenke T."/>
            <person name="Schwartz R."/>
            <person name="Segarra C."/>
            <person name="Singh R.S."/>
            <person name="Sirot L."/>
            <person name="Sirota M."/>
            <person name="Sisneros N.B."/>
            <person name="Smith C.D."/>
            <person name="Smith T.F."/>
            <person name="Spieth J."/>
            <person name="Stage D.E."/>
            <person name="Stark A."/>
            <person name="Stephan W."/>
            <person name="Strausberg R.L."/>
            <person name="Strempel S."/>
            <person name="Sturgill D."/>
            <person name="Sutton G."/>
            <person name="Sutton G.G."/>
            <person name="Tao W."/>
            <person name="Teichmann S."/>
            <person name="Tobari Y.N."/>
            <person name="Tomimura Y."/>
            <person name="Tsolas J.M."/>
            <person name="Valente V.L."/>
            <person name="Venter E."/>
            <person name="Venter J.C."/>
            <person name="Vicario S."/>
            <person name="Vieira F.G."/>
            <person name="Vilella A.J."/>
            <person name="Villasante A."/>
            <person name="Walenz B."/>
            <person name="Wang J."/>
            <person name="Wasserman M."/>
            <person name="Watts T."/>
            <person name="Wilson D."/>
            <person name="Wilson R.K."/>
            <person name="Wing R.A."/>
            <person name="Wolfner M.F."/>
            <person name="Wong A."/>
            <person name="Wong G.K."/>
            <person name="Wu C.I."/>
            <person name="Wu G."/>
            <person name="Yamamoto D."/>
            <person name="Yang H.P."/>
            <person name="Yang S.P."/>
            <person name="Yorke J.A."/>
            <person name="Yoshida K."/>
            <person name="Zdobnov E."/>
            <person name="Zhang P."/>
            <person name="Zhang Y."/>
            <person name="Zimin A.V."/>
            <person name="Baldwin J."/>
            <person name="Abdouelleil A."/>
            <person name="Abdulkadir J."/>
            <person name="Abebe A."/>
            <person name="Abera B."/>
            <person name="Abreu J."/>
            <person name="Acer S.C."/>
            <person name="Aftuck L."/>
            <person name="Alexander A."/>
            <person name="An P."/>
            <person name="Anderson E."/>
            <person name="Anderson S."/>
            <person name="Arachi H."/>
            <person name="Azer M."/>
            <person name="Bachantsang P."/>
            <person name="Barry A."/>
            <person name="Bayul T."/>
            <person name="Berlin A."/>
            <person name="Bessette D."/>
            <person name="Bloom T."/>
            <person name="Blye J."/>
            <person name="Boguslavskiy L."/>
            <person name="Bonnet C."/>
            <person name="Boukhgalter B."/>
            <person name="Bourzgui I."/>
            <person name="Brown A."/>
            <person name="Cahill P."/>
            <person name="Channer S."/>
            <person name="Cheshatsang Y."/>
            <person name="Chuda L."/>
            <person name="Citroen M."/>
            <person name="Collymore A."/>
            <person name="Cooke P."/>
            <person name="Costello M."/>
            <person name="D'Aco K."/>
            <person name="Daza R."/>
            <person name="De Haan G."/>
            <person name="DeGray S."/>
            <person name="DeMaso C."/>
            <person name="Dhargay N."/>
            <person name="Dooley K."/>
            <person name="Dooley E."/>
            <person name="Doricent M."/>
            <person name="Dorje P."/>
            <person name="Dorjee K."/>
            <person name="Dupes A."/>
            <person name="Elong R."/>
            <person name="Falk J."/>
            <person name="Farina A."/>
            <person name="Faro S."/>
            <person name="Ferguson D."/>
            <person name="Fisher S."/>
            <person name="Foley C.D."/>
            <person name="Franke A."/>
            <person name="Friedrich D."/>
            <person name="Gadbois L."/>
            <person name="Gearin G."/>
            <person name="Gearin C.R."/>
            <person name="Giannoukos G."/>
            <person name="Goode T."/>
            <person name="Graham J."/>
            <person name="Grandbois E."/>
            <person name="Grewal S."/>
            <person name="Gyaltsen K."/>
            <person name="Hafez N."/>
            <person name="Hagos B."/>
            <person name="Hall J."/>
            <person name="Henson C."/>
            <person name="Hollinger A."/>
            <person name="Honan T."/>
            <person name="Huard M.D."/>
            <person name="Hughes L."/>
            <person name="Hurhula B."/>
            <person name="Husby M.E."/>
            <person name="Kamat A."/>
            <person name="Kanga B."/>
            <person name="Kashin S."/>
            <person name="Khazanovich D."/>
            <person name="Kisner P."/>
            <person name="Lance K."/>
            <person name="Lara M."/>
            <person name="Lee W."/>
            <person name="Lennon N."/>
            <person name="Letendre F."/>
            <person name="LeVine R."/>
            <person name="Lipovsky A."/>
            <person name="Liu X."/>
            <person name="Liu J."/>
            <person name="Liu S."/>
            <person name="Lokyitsang T."/>
            <person name="Lokyitsang Y."/>
            <person name="Lubonja R."/>
            <person name="Lui A."/>
            <person name="MacDonald P."/>
            <person name="Magnisalis V."/>
            <person name="Maru K."/>
            <person name="Matthews C."/>
            <person name="McCusker W."/>
            <person name="McDonough S."/>
            <person name="Mehta T."/>
            <person name="Meldrim J."/>
            <person name="Meneus L."/>
            <person name="Mihai O."/>
            <person name="Mihalev A."/>
            <person name="Mihova T."/>
            <person name="Mittelman R."/>
            <person name="Mlenga V."/>
            <person name="Montmayeur A."/>
            <person name="Mulrain L."/>
            <person name="Navidi A."/>
            <person name="Naylor J."/>
            <person name="Negash T."/>
            <person name="Nguyen T."/>
            <person name="Nguyen N."/>
            <person name="Nicol R."/>
            <person name="Norbu C."/>
            <person name="Norbu N."/>
            <person name="Novod N."/>
            <person name="O'Neill B."/>
            <person name="Osman S."/>
            <person name="Markiewicz E."/>
            <person name="Oyono O.L."/>
            <person name="Patti C."/>
            <person name="Phunkhang P."/>
            <person name="Pierre F."/>
            <person name="Priest M."/>
            <person name="Raghuraman S."/>
            <person name="Rege F."/>
            <person name="Reyes R."/>
            <person name="Rise C."/>
            <person name="Rogov P."/>
            <person name="Ross K."/>
            <person name="Ryan E."/>
            <person name="Settipalli S."/>
            <person name="Shea T."/>
            <person name="Sherpa N."/>
            <person name="Shi L."/>
            <person name="Shih D."/>
            <person name="Sparrow T."/>
            <person name="Spaulding J."/>
            <person name="Stalker J."/>
            <person name="Stange-Thomann N."/>
            <person name="Stavropoulos S."/>
            <person name="Stone C."/>
            <person name="Strader C."/>
            <person name="Tesfaye S."/>
            <person name="Thomson T."/>
            <person name="Thoulutsang Y."/>
            <person name="Thoulutsang D."/>
            <person name="Topham K."/>
            <person name="Topping I."/>
            <person name="Tsamla T."/>
            <person name="Vassiliev H."/>
            <person name="Vo A."/>
            <person name="Wangchuk T."/>
            <person name="Wangdi T."/>
            <person name="Weiand M."/>
            <person name="Wilkinson J."/>
            <person name="Wilson A."/>
            <person name="Yadav S."/>
            <person name="Young G."/>
            <person name="Yu Q."/>
            <person name="Zembek L."/>
            <person name="Zhong D."/>
            <person name="Zimmer A."/>
            <person name="Zwirko Z."/>
            <person name="Jaffe D.B."/>
            <person name="Alvarez P."/>
            <person name="Brockman W."/>
            <person name="Butler J."/>
            <person name="Chin C."/>
            <person name="Gnerre S."/>
            <person name="Grabherr M."/>
            <person name="Kleber M."/>
            <person name="Mauceli E."/>
            <person name="MacCallum I."/>
        </authorList>
    </citation>
    <scope>NUCLEOTIDE SEQUENCE [LARGE SCALE GENOMIC DNA]</scope>
    <source>
        <strain evidence="8">Tucson 15010-1051.87</strain>
    </source>
</reference>
<dbReference type="Gene3D" id="2.30.39.10">
    <property type="entry name" value="Alpha-1-antitrypsin, domain 1"/>
    <property type="match status" value="1"/>
</dbReference>
<proteinExistence type="inferred from homology"/>
<dbReference type="PANTHER" id="PTHR11461">
    <property type="entry name" value="SERINE PROTEASE INHIBITOR, SERPIN"/>
    <property type="match status" value="1"/>
</dbReference>
<dbReference type="Gene3D" id="3.30.497.10">
    <property type="entry name" value="Antithrombin, subunit I, domain 2"/>
    <property type="match status" value="1"/>
</dbReference>
<evidence type="ECO:0000256" key="2">
    <source>
        <dbReference type="ARBA" id="ARBA00022690"/>
    </source>
</evidence>
<evidence type="ECO:0000256" key="1">
    <source>
        <dbReference type="ARBA" id="ARBA00009500"/>
    </source>
</evidence>
<evidence type="ECO:0000313" key="8">
    <source>
        <dbReference type="Proteomes" id="UP000008792"/>
    </source>
</evidence>
<dbReference type="InParanoid" id="A0A0Q9W9F1"/>
<comment type="similarity">
    <text evidence="1 4">Belongs to the serpin family.</text>
</comment>
<sequence>MVKLYCTLSIVVLPALVAIESVIAKQIIPSIIAEVLRQSKDDNVLVSPYLVLDGLIQLYYGAQGKTKDKLLELFEVTDAVAFELIMNNSYSIQTSLDGVELYVGNRLFVSQDVSILPEYEEKLRRIHKSPVESVNFADSAATVSKINDWAAATTKSKITKLIEKTEPNSKILFMSAIYFHGLWRLDFDSAHTKRSPFYVPLSDGGERTVEVDMMSREGYFPYKYVEQLDADAIKIKYSLPSTMNMIIIVPRTTNGIFKVVDMFDTLETTQFEPDAYIKRLRLTLPKFRLESIIKLRKVLSALGINYSLDANLKDATEVNKTLEITEFLQKAVVEVNEKGASPSDYHEKSNSWPQIKADHPFLFVIRDKQKVYLAGRVSNPK</sequence>
<dbReference type="KEGG" id="dvi:6627538"/>
<dbReference type="Pfam" id="PF00079">
    <property type="entry name" value="Serpin"/>
    <property type="match status" value="1"/>
</dbReference>
<dbReference type="SUPFAM" id="SSF56574">
    <property type="entry name" value="Serpins"/>
    <property type="match status" value="1"/>
</dbReference>
<evidence type="ECO:0000256" key="3">
    <source>
        <dbReference type="ARBA" id="ARBA00022900"/>
    </source>
</evidence>
<feature type="domain" description="Serpin" evidence="6">
    <location>
        <begin position="33"/>
        <end position="380"/>
    </location>
</feature>
<dbReference type="GO" id="GO:0004867">
    <property type="term" value="F:serine-type endopeptidase inhibitor activity"/>
    <property type="evidence" value="ECO:0007669"/>
    <property type="project" value="UniProtKB-KW"/>
</dbReference>
<keyword evidence="8" id="KW-1185">Reference proteome</keyword>
<evidence type="ECO:0000256" key="5">
    <source>
        <dbReference type="SAM" id="SignalP"/>
    </source>
</evidence>
<dbReference type="CDD" id="cd19954">
    <property type="entry name" value="serpin42Dd-like_insects"/>
    <property type="match status" value="1"/>
</dbReference>
<dbReference type="InterPro" id="IPR000215">
    <property type="entry name" value="Serpin_fam"/>
</dbReference>
<keyword evidence="3" id="KW-0722">Serine protease inhibitor</keyword>
<dbReference type="SMR" id="A0A0Q9W9F1"/>
<keyword evidence="5" id="KW-0732">Signal</keyword>
<name>A0A0Q9W9F1_DROVI</name>
<evidence type="ECO:0000259" key="6">
    <source>
        <dbReference type="SMART" id="SM00093"/>
    </source>
</evidence>
<evidence type="ECO:0000256" key="4">
    <source>
        <dbReference type="RuleBase" id="RU000411"/>
    </source>
</evidence>
<dbReference type="OrthoDB" id="7870891at2759"/>
<dbReference type="InterPro" id="IPR036186">
    <property type="entry name" value="Serpin_sf"/>
</dbReference>